<protein>
    <submittedName>
        <fullName evidence="5">FAD binding domain-containing protein</fullName>
    </submittedName>
</protein>
<reference evidence="5" key="2">
    <citation type="journal article" date="2021" name="PeerJ">
        <title>Extensive microbial diversity within the chicken gut microbiome revealed by metagenomics and culture.</title>
        <authorList>
            <person name="Gilroy R."/>
            <person name="Ravi A."/>
            <person name="Getino M."/>
            <person name="Pursley I."/>
            <person name="Horton D.L."/>
            <person name="Alikhan N.F."/>
            <person name="Baker D."/>
            <person name="Gharbi K."/>
            <person name="Hall N."/>
            <person name="Watson M."/>
            <person name="Adriaenssens E.M."/>
            <person name="Foster-Nyarko E."/>
            <person name="Jarju S."/>
            <person name="Secka A."/>
            <person name="Antonio M."/>
            <person name="Oren A."/>
            <person name="Chaudhuri R.R."/>
            <person name="La Ragione R."/>
            <person name="Hildebrand F."/>
            <person name="Pallen M.J."/>
        </authorList>
    </citation>
    <scope>NUCLEOTIDE SEQUENCE</scope>
    <source>
        <strain evidence="5">ChiBcec6-7307</strain>
    </source>
</reference>
<gene>
    <name evidence="5" type="ORF">IAC80_03485</name>
</gene>
<dbReference type="PROSITE" id="PS51387">
    <property type="entry name" value="FAD_PCMH"/>
    <property type="match status" value="1"/>
</dbReference>
<evidence type="ECO:0000313" key="5">
    <source>
        <dbReference type="EMBL" id="HIV22982.1"/>
    </source>
</evidence>
<keyword evidence="1" id="KW-0285">Flavoprotein</keyword>
<dbReference type="SUPFAM" id="SSF56176">
    <property type="entry name" value="FAD-binding/transporter-associated domain-like"/>
    <property type="match status" value="1"/>
</dbReference>
<dbReference type="PANTHER" id="PTHR42659:SF2">
    <property type="entry name" value="XANTHINE DEHYDROGENASE SUBUNIT C-RELATED"/>
    <property type="match status" value="1"/>
</dbReference>
<sequence>MKIKNYVKPASLEEAWELNQKRSARLIGGMMWLRTGRQTIATAVDLAGLGLNEIEETEEEFRIGAMVTLRQLELHPGLAAYTGGAMREAVRSIVGVQFRNLATVGGSIWGRFGFSDVLTLFLALDTRVLLYRAGEMSLWEFAGMKKDNDILTGLTVRKRPQKTAYLAYRNTKTDFPVLTCAMALPAGKDVGDFQGMAAVGARPGRAICLELPESCREDLIRGAAGEEALSELTGQAAREMAKLVPTGSNLRAGAEYRSHLARVLLKRNLEQLLGAEKGGAL</sequence>
<evidence type="ECO:0000259" key="4">
    <source>
        <dbReference type="PROSITE" id="PS51387"/>
    </source>
</evidence>
<dbReference type="Pfam" id="PF03450">
    <property type="entry name" value="CO_deh_flav_C"/>
    <property type="match status" value="1"/>
</dbReference>
<feature type="domain" description="FAD-binding PCMH-type" evidence="4">
    <location>
        <begin position="1"/>
        <end position="161"/>
    </location>
</feature>
<dbReference type="InterPro" id="IPR016169">
    <property type="entry name" value="FAD-bd_PCMH_sub2"/>
</dbReference>
<dbReference type="PANTHER" id="PTHR42659">
    <property type="entry name" value="XANTHINE DEHYDROGENASE SUBUNIT C-RELATED"/>
    <property type="match status" value="1"/>
</dbReference>
<dbReference type="Gene3D" id="3.30.465.10">
    <property type="match status" value="1"/>
</dbReference>
<evidence type="ECO:0000313" key="6">
    <source>
        <dbReference type="Proteomes" id="UP000886889"/>
    </source>
</evidence>
<proteinExistence type="predicted"/>
<comment type="caution">
    <text evidence="5">The sequence shown here is derived from an EMBL/GenBank/DDBJ whole genome shotgun (WGS) entry which is preliminary data.</text>
</comment>
<dbReference type="InterPro" id="IPR016166">
    <property type="entry name" value="FAD-bd_PCMH"/>
</dbReference>
<keyword evidence="2" id="KW-0274">FAD</keyword>
<dbReference type="InterPro" id="IPR051312">
    <property type="entry name" value="Diverse_Substr_Oxidored"/>
</dbReference>
<dbReference type="InterPro" id="IPR005107">
    <property type="entry name" value="CO_DH_flav_C"/>
</dbReference>
<dbReference type="InterPro" id="IPR002346">
    <property type="entry name" value="Mopterin_DH_FAD-bd"/>
</dbReference>
<dbReference type="SUPFAM" id="SSF55447">
    <property type="entry name" value="CO dehydrogenase flavoprotein C-terminal domain-like"/>
    <property type="match status" value="1"/>
</dbReference>
<reference evidence="5" key="1">
    <citation type="submission" date="2020-10" db="EMBL/GenBank/DDBJ databases">
        <authorList>
            <person name="Gilroy R."/>
        </authorList>
    </citation>
    <scope>NUCLEOTIDE SEQUENCE</scope>
    <source>
        <strain evidence="5">ChiBcec6-7307</strain>
    </source>
</reference>
<dbReference type="Gene3D" id="3.30.390.50">
    <property type="entry name" value="CO dehydrogenase flavoprotein, C-terminal domain"/>
    <property type="match status" value="1"/>
</dbReference>
<accession>A0A9D1NZ06</accession>
<name>A0A9D1NZ06_9FIRM</name>
<evidence type="ECO:0000256" key="3">
    <source>
        <dbReference type="ARBA" id="ARBA00023002"/>
    </source>
</evidence>
<dbReference type="GO" id="GO:0071949">
    <property type="term" value="F:FAD binding"/>
    <property type="evidence" value="ECO:0007669"/>
    <property type="project" value="InterPro"/>
</dbReference>
<dbReference type="GO" id="GO:0016491">
    <property type="term" value="F:oxidoreductase activity"/>
    <property type="evidence" value="ECO:0007669"/>
    <property type="project" value="UniProtKB-KW"/>
</dbReference>
<evidence type="ECO:0000256" key="2">
    <source>
        <dbReference type="ARBA" id="ARBA00022827"/>
    </source>
</evidence>
<evidence type="ECO:0000256" key="1">
    <source>
        <dbReference type="ARBA" id="ARBA00022630"/>
    </source>
</evidence>
<dbReference type="AlphaFoldDB" id="A0A9D1NZ06"/>
<organism evidence="5 6">
    <name type="scientific">Candidatus Merdiplasma excrementigallinarum</name>
    <dbReference type="NCBI Taxonomy" id="2840864"/>
    <lineage>
        <taxon>Bacteria</taxon>
        <taxon>Bacillati</taxon>
        <taxon>Bacillota</taxon>
        <taxon>Clostridia</taxon>
        <taxon>Lachnospirales</taxon>
        <taxon>Lachnospiraceae</taxon>
        <taxon>Lachnospiraceae incertae sedis</taxon>
        <taxon>Candidatus Merdiplasma</taxon>
    </lineage>
</organism>
<dbReference type="InterPro" id="IPR036318">
    <property type="entry name" value="FAD-bd_PCMH-like_sf"/>
</dbReference>
<dbReference type="Proteomes" id="UP000886889">
    <property type="component" value="Unassembled WGS sequence"/>
</dbReference>
<dbReference type="EMBL" id="DVOS01000036">
    <property type="protein sequence ID" value="HIV22982.1"/>
    <property type="molecule type" value="Genomic_DNA"/>
</dbReference>
<dbReference type="Pfam" id="PF00941">
    <property type="entry name" value="FAD_binding_5"/>
    <property type="match status" value="1"/>
</dbReference>
<dbReference type="InterPro" id="IPR036683">
    <property type="entry name" value="CO_DH_flav_C_dom_sf"/>
</dbReference>
<keyword evidence="3" id="KW-0560">Oxidoreductase</keyword>
<dbReference type="SMART" id="SM01092">
    <property type="entry name" value="CO_deh_flav_C"/>
    <property type="match status" value="1"/>
</dbReference>